<name>A0AAE1DXD2_9GAST</name>
<evidence type="ECO:0000313" key="2">
    <source>
        <dbReference type="Proteomes" id="UP001283361"/>
    </source>
</evidence>
<gene>
    <name evidence="1" type="ORF">RRG08_037990</name>
</gene>
<evidence type="ECO:0000313" key="1">
    <source>
        <dbReference type="EMBL" id="KAK3785038.1"/>
    </source>
</evidence>
<comment type="caution">
    <text evidence="1">The sequence shown here is derived from an EMBL/GenBank/DDBJ whole genome shotgun (WGS) entry which is preliminary data.</text>
</comment>
<accession>A0AAE1DXD2</accession>
<organism evidence="1 2">
    <name type="scientific">Elysia crispata</name>
    <name type="common">lettuce slug</name>
    <dbReference type="NCBI Taxonomy" id="231223"/>
    <lineage>
        <taxon>Eukaryota</taxon>
        <taxon>Metazoa</taxon>
        <taxon>Spiralia</taxon>
        <taxon>Lophotrochozoa</taxon>
        <taxon>Mollusca</taxon>
        <taxon>Gastropoda</taxon>
        <taxon>Heterobranchia</taxon>
        <taxon>Euthyneura</taxon>
        <taxon>Panpulmonata</taxon>
        <taxon>Sacoglossa</taxon>
        <taxon>Placobranchoidea</taxon>
        <taxon>Plakobranchidae</taxon>
        <taxon>Elysia</taxon>
    </lineage>
</organism>
<keyword evidence="2" id="KW-1185">Reference proteome</keyword>
<protein>
    <submittedName>
        <fullName evidence="1">Uncharacterized protein</fullName>
    </submittedName>
</protein>
<proteinExistence type="predicted"/>
<dbReference type="AlphaFoldDB" id="A0AAE1DXD2"/>
<sequence>MFWSGAADVYHISLNHGVLPRLISIRFNPGAVRLTENATQWTGTGNGHSTVSSAYRARSQLEDKTVEGYIHFKSLVTKLDWIISGTEEKIVPRANLEVTGRAFVRVAIC</sequence>
<dbReference type="EMBL" id="JAWDGP010002177">
    <property type="protein sequence ID" value="KAK3785038.1"/>
    <property type="molecule type" value="Genomic_DNA"/>
</dbReference>
<dbReference type="Proteomes" id="UP001283361">
    <property type="component" value="Unassembled WGS sequence"/>
</dbReference>
<reference evidence="1" key="1">
    <citation type="journal article" date="2023" name="G3 (Bethesda)">
        <title>A reference genome for the long-term kleptoplast-retaining sea slug Elysia crispata morphotype clarki.</title>
        <authorList>
            <person name="Eastman K.E."/>
            <person name="Pendleton A.L."/>
            <person name="Shaikh M.A."/>
            <person name="Suttiyut T."/>
            <person name="Ogas R."/>
            <person name="Tomko P."/>
            <person name="Gavelis G."/>
            <person name="Widhalm J.R."/>
            <person name="Wisecaver J.H."/>
        </authorList>
    </citation>
    <scope>NUCLEOTIDE SEQUENCE</scope>
    <source>
        <strain evidence="1">ECLA1</strain>
    </source>
</reference>